<dbReference type="Proteomes" id="UP001139474">
    <property type="component" value="Unassembled WGS sequence"/>
</dbReference>
<dbReference type="PRINTS" id="PR00081">
    <property type="entry name" value="GDHRDH"/>
</dbReference>
<evidence type="ECO:0000313" key="4">
    <source>
        <dbReference type="Proteomes" id="UP001139474"/>
    </source>
</evidence>
<comment type="similarity">
    <text evidence="1">Belongs to the short-chain dehydrogenases/reductases (SDR) family.</text>
</comment>
<dbReference type="FunFam" id="3.40.50.720:FF:000084">
    <property type="entry name" value="Short-chain dehydrogenase reductase"/>
    <property type="match status" value="1"/>
</dbReference>
<dbReference type="AlphaFoldDB" id="A0A9X2FRT6"/>
<dbReference type="InterPro" id="IPR036291">
    <property type="entry name" value="NAD(P)-bd_dom_sf"/>
</dbReference>
<keyword evidence="4" id="KW-1185">Reference proteome</keyword>
<dbReference type="PROSITE" id="PS00061">
    <property type="entry name" value="ADH_SHORT"/>
    <property type="match status" value="1"/>
</dbReference>
<sequence>MAEQKTLTNQYPSLKGRTVFITGGGSGIGAALVEAFVAQGSQVAFVDILEDESKALVEKVNEHSGSGQAHFYPCNLVDIEHLRKVVEQVKSELGAISVLINNAASDTRHDFRDVTPEYWDERMHINLRPQFFAAQAVYSQMKELGGGSIINFGSMSWHESQGNMPGYTSAKSAVLGLTRGLARDMGEDNIRVNTLTPGWVMTERQLSLWVTEETKKDIAKNQCINAPLMPESIAAMALFLASDDSSMCTAQDFIVDAGWV</sequence>
<dbReference type="InterPro" id="IPR002347">
    <property type="entry name" value="SDR_fam"/>
</dbReference>
<reference evidence="3" key="1">
    <citation type="submission" date="2022-06" db="EMBL/GenBank/DDBJ databases">
        <title>Idiomarina rhizosphaerae M1R2S28.</title>
        <authorList>
            <person name="Sun J.-Q."/>
            <person name="Li L.-F."/>
        </authorList>
    </citation>
    <scope>NUCLEOTIDE SEQUENCE</scope>
    <source>
        <strain evidence="3">M1R2S28</strain>
    </source>
</reference>
<keyword evidence="2" id="KW-0560">Oxidoreductase</keyword>
<dbReference type="Pfam" id="PF13561">
    <property type="entry name" value="adh_short_C2"/>
    <property type="match status" value="1"/>
</dbReference>
<dbReference type="SUPFAM" id="SSF51735">
    <property type="entry name" value="NAD(P)-binding Rossmann-fold domains"/>
    <property type="match status" value="1"/>
</dbReference>
<name>A0A9X2FRT6_9GAMM</name>
<comment type="caution">
    <text evidence="3">The sequence shown here is derived from an EMBL/GenBank/DDBJ whole genome shotgun (WGS) entry which is preliminary data.</text>
</comment>
<dbReference type="RefSeq" id="WP_253616758.1">
    <property type="nucleotide sequence ID" value="NZ_JAMZDE010000001.1"/>
</dbReference>
<dbReference type="InterPro" id="IPR020904">
    <property type="entry name" value="Sc_DH/Rdtase_CS"/>
</dbReference>
<dbReference type="Gene3D" id="3.40.50.720">
    <property type="entry name" value="NAD(P)-binding Rossmann-like Domain"/>
    <property type="match status" value="1"/>
</dbReference>
<dbReference type="EMBL" id="JAMZDE010000001">
    <property type="protein sequence ID" value="MCP1337999.1"/>
    <property type="molecule type" value="Genomic_DNA"/>
</dbReference>
<dbReference type="PANTHER" id="PTHR43639">
    <property type="entry name" value="OXIDOREDUCTASE, SHORT-CHAIN DEHYDROGENASE/REDUCTASE FAMILY (AFU_ORTHOLOGUE AFUA_5G02870)"/>
    <property type="match status" value="1"/>
</dbReference>
<evidence type="ECO:0000256" key="2">
    <source>
        <dbReference type="ARBA" id="ARBA00023002"/>
    </source>
</evidence>
<accession>A0A9X2FRT6</accession>
<dbReference type="PANTHER" id="PTHR43639:SF1">
    <property type="entry name" value="SHORT-CHAIN DEHYDROGENASE_REDUCTASE FAMILY PROTEIN"/>
    <property type="match status" value="1"/>
</dbReference>
<evidence type="ECO:0000256" key="1">
    <source>
        <dbReference type="ARBA" id="ARBA00006484"/>
    </source>
</evidence>
<organism evidence="3 4">
    <name type="scientific">Idiomarina rhizosphaerae</name>
    <dbReference type="NCBI Taxonomy" id="2961572"/>
    <lineage>
        <taxon>Bacteria</taxon>
        <taxon>Pseudomonadati</taxon>
        <taxon>Pseudomonadota</taxon>
        <taxon>Gammaproteobacteria</taxon>
        <taxon>Alteromonadales</taxon>
        <taxon>Idiomarinaceae</taxon>
        <taxon>Idiomarina</taxon>
    </lineage>
</organism>
<protein>
    <submittedName>
        <fullName evidence="3">SDR family oxidoreductase</fullName>
    </submittedName>
</protein>
<evidence type="ECO:0000313" key="3">
    <source>
        <dbReference type="EMBL" id="MCP1337999.1"/>
    </source>
</evidence>
<dbReference type="CDD" id="cd05233">
    <property type="entry name" value="SDR_c"/>
    <property type="match status" value="1"/>
</dbReference>
<gene>
    <name evidence="3" type="ORF">NJR55_00205</name>
</gene>
<dbReference type="PRINTS" id="PR00080">
    <property type="entry name" value="SDRFAMILY"/>
</dbReference>
<proteinExistence type="inferred from homology"/>
<dbReference type="GO" id="GO:0016491">
    <property type="term" value="F:oxidoreductase activity"/>
    <property type="evidence" value="ECO:0007669"/>
    <property type="project" value="UniProtKB-KW"/>
</dbReference>